<evidence type="ECO:0000256" key="1">
    <source>
        <dbReference type="SAM" id="Phobius"/>
    </source>
</evidence>
<feature type="transmembrane region" description="Helical" evidence="1">
    <location>
        <begin position="63"/>
        <end position="88"/>
    </location>
</feature>
<comment type="caution">
    <text evidence="2">The sequence shown here is derived from an EMBL/GenBank/DDBJ whole genome shotgun (WGS) entry which is preliminary data.</text>
</comment>
<dbReference type="GO" id="GO:0005615">
    <property type="term" value="C:extracellular space"/>
    <property type="evidence" value="ECO:0007669"/>
    <property type="project" value="TreeGrafter"/>
</dbReference>
<name>A0AAE0ST63_9BIVA</name>
<reference evidence="2" key="3">
    <citation type="submission" date="2023-05" db="EMBL/GenBank/DDBJ databases">
        <authorList>
            <person name="Smith C.H."/>
        </authorList>
    </citation>
    <scope>NUCLEOTIDE SEQUENCE</scope>
    <source>
        <strain evidence="2">CHS0354</strain>
        <tissue evidence="2">Mantle</tissue>
    </source>
</reference>
<protein>
    <submittedName>
        <fullName evidence="2">Uncharacterized protein</fullName>
    </submittedName>
</protein>
<dbReference type="AlphaFoldDB" id="A0AAE0ST63"/>
<dbReference type="Proteomes" id="UP001195483">
    <property type="component" value="Unassembled WGS sequence"/>
</dbReference>
<dbReference type="PANTHER" id="PTHR10974:SF1">
    <property type="entry name" value="FI08016P-RELATED"/>
    <property type="match status" value="1"/>
</dbReference>
<organism evidence="2 3">
    <name type="scientific">Potamilus streckersoni</name>
    <dbReference type="NCBI Taxonomy" id="2493646"/>
    <lineage>
        <taxon>Eukaryota</taxon>
        <taxon>Metazoa</taxon>
        <taxon>Spiralia</taxon>
        <taxon>Lophotrochozoa</taxon>
        <taxon>Mollusca</taxon>
        <taxon>Bivalvia</taxon>
        <taxon>Autobranchia</taxon>
        <taxon>Heteroconchia</taxon>
        <taxon>Palaeoheterodonta</taxon>
        <taxon>Unionida</taxon>
        <taxon>Unionoidea</taxon>
        <taxon>Unionidae</taxon>
        <taxon>Ambleminae</taxon>
        <taxon>Lampsilini</taxon>
        <taxon>Potamilus</taxon>
    </lineage>
</organism>
<dbReference type="CDD" id="cd16021">
    <property type="entry name" value="ALP_like"/>
    <property type="match status" value="1"/>
</dbReference>
<reference evidence="2" key="1">
    <citation type="journal article" date="2021" name="Genome Biol. Evol.">
        <title>A High-Quality Reference Genome for a Parasitic Bivalve with Doubly Uniparental Inheritance (Bivalvia: Unionida).</title>
        <authorList>
            <person name="Smith C.H."/>
        </authorList>
    </citation>
    <scope>NUCLEOTIDE SEQUENCE</scope>
    <source>
        <strain evidence="2">CHS0354</strain>
    </source>
</reference>
<reference evidence="2" key="2">
    <citation type="journal article" date="2021" name="Genome Biol. Evol.">
        <title>Developing a high-quality reference genome for a parasitic bivalve with doubly uniparental inheritance (Bivalvia: Unionida).</title>
        <authorList>
            <person name="Smith C.H."/>
        </authorList>
    </citation>
    <scope>NUCLEOTIDE SEQUENCE</scope>
    <source>
        <strain evidence="2">CHS0354</strain>
        <tissue evidence="2">Mantle</tissue>
    </source>
</reference>
<evidence type="ECO:0000313" key="3">
    <source>
        <dbReference type="Proteomes" id="UP001195483"/>
    </source>
</evidence>
<keyword evidence="1" id="KW-1133">Transmembrane helix</keyword>
<dbReference type="FunFam" id="3.40.720.10:FF:000017">
    <property type="entry name" value="Predicted protein"/>
    <property type="match status" value="1"/>
</dbReference>
<proteinExistence type="predicted"/>
<dbReference type="PANTHER" id="PTHR10974">
    <property type="entry name" value="FI08016P-RELATED"/>
    <property type="match status" value="1"/>
</dbReference>
<keyword evidence="3" id="KW-1185">Reference proteome</keyword>
<sequence length="699" mass="81881">MTDIQIWLYNNDLSTMETVFPFIAIHLKICTRAFILLANCICSYTTSLRRYLVMGRQNRGKRILLGLVFVVLIYYIYQTLTMPVRFLFTNANINTQCIIPDLDPFDKSIMKFVWHPDPIRCDPTPSLMYIDDDGSLKFNVSSLYYYGKDDFRCSYRILIRHKNDDYHVTFGDAVDIKPPVKVPADFVRVTCTNSNSKTVYDNLHVNIDTQKVRNEKDVLSEDDEHFSVFMFGLDSTSRLSAIRKLTKTYEYITKELKAFIFKGYMKVADNTFPNWVPVLTGKRAWTNELPLNNYLDDPIDNFPFIWKNFSQAKYVTYFAEDYPELATFNTNAGGFLDEPTDHYMRPFMLGMKTIDLIQFVLNSVMMKFEYSKFHLRKQSSLCFGNQPKHAILIDYYRRFVKAYKNQRRFGFSWLTEICHEFINFLELGDEDIFKFFKFLKEDGHLEKAFLIFYSDHGSRIDDIRNTFVGRIEERMPLLSIVVPKVLLQKHPDLHQNILENTKRLTTNFDLHETLKDIVQGNYDLHKSLKNQMQSRGVSLFKPISNTRSCAEAWIPENYCACYKSDVLNLNDPVLEKVANFIVRHINNLLTKYKDSCAKLKLLKVHEAHLISSGLSAKGEEETRFTLYKFISKPEKEKHRRYLVVFETVPGNALFEGTVDYHVEKGLKVLGDISRTNKYGNQSHCVKERRLKLYCLCNSW</sequence>
<dbReference type="Gene3D" id="3.40.720.10">
    <property type="entry name" value="Alkaline Phosphatase, subunit A"/>
    <property type="match status" value="1"/>
</dbReference>
<feature type="transmembrane region" description="Helical" evidence="1">
    <location>
        <begin position="20"/>
        <end position="42"/>
    </location>
</feature>
<dbReference type="EMBL" id="JAEAOA010002351">
    <property type="protein sequence ID" value="KAK3597468.1"/>
    <property type="molecule type" value="Genomic_DNA"/>
</dbReference>
<keyword evidence="1" id="KW-0472">Membrane</keyword>
<dbReference type="SUPFAM" id="SSF53649">
    <property type="entry name" value="Alkaline phosphatase-like"/>
    <property type="match status" value="1"/>
</dbReference>
<evidence type="ECO:0000313" key="2">
    <source>
        <dbReference type="EMBL" id="KAK3597468.1"/>
    </source>
</evidence>
<dbReference type="InterPro" id="IPR017850">
    <property type="entry name" value="Alkaline_phosphatase_core_sf"/>
</dbReference>
<gene>
    <name evidence="2" type="ORF">CHS0354_041887</name>
</gene>
<accession>A0AAE0ST63</accession>
<dbReference type="Pfam" id="PF02995">
    <property type="entry name" value="DUF229"/>
    <property type="match status" value="1"/>
</dbReference>
<dbReference type="InterPro" id="IPR004245">
    <property type="entry name" value="DUF229"/>
</dbReference>
<keyword evidence="1" id="KW-0812">Transmembrane</keyword>